<name>A0A3B1CL89_9ZZZZ</name>
<reference evidence="2" key="1">
    <citation type="submission" date="2018-06" db="EMBL/GenBank/DDBJ databases">
        <authorList>
            <person name="Zhirakovskaya E."/>
        </authorList>
    </citation>
    <scope>NUCLEOTIDE SEQUENCE</scope>
</reference>
<evidence type="ECO:0000313" key="2">
    <source>
        <dbReference type="EMBL" id="VAX24744.1"/>
    </source>
</evidence>
<evidence type="ECO:0000256" key="1">
    <source>
        <dbReference type="SAM" id="Phobius"/>
    </source>
</evidence>
<protein>
    <recommendedName>
        <fullName evidence="3">MetS family NSS transporter small subunit</fullName>
    </recommendedName>
</protein>
<keyword evidence="1" id="KW-1133">Transmembrane helix</keyword>
<keyword evidence="1" id="KW-0812">Transmembrane</keyword>
<gene>
    <name evidence="2" type="ORF">MNBD_IGNAVI01-2328</name>
</gene>
<feature type="transmembrane region" description="Helical" evidence="1">
    <location>
        <begin position="6"/>
        <end position="28"/>
    </location>
</feature>
<dbReference type="NCBIfam" id="NF033493">
    <property type="entry name" value="MetS_like_NSS"/>
    <property type="match status" value="1"/>
</dbReference>
<accession>A0A3B1CL89</accession>
<dbReference type="EMBL" id="UOGD01000280">
    <property type="protein sequence ID" value="VAX24744.1"/>
    <property type="molecule type" value="Genomic_DNA"/>
</dbReference>
<organism evidence="2">
    <name type="scientific">hydrothermal vent metagenome</name>
    <dbReference type="NCBI Taxonomy" id="652676"/>
    <lineage>
        <taxon>unclassified sequences</taxon>
        <taxon>metagenomes</taxon>
        <taxon>ecological metagenomes</taxon>
    </lineage>
</organism>
<sequence length="38" mass="4373">MTDLWLYTMIFVLTIIWGGFFTALTIAIKKEKGKVHGE</sequence>
<proteinExistence type="predicted"/>
<dbReference type="AlphaFoldDB" id="A0A3B1CL89"/>
<keyword evidence="1" id="KW-0472">Membrane</keyword>
<evidence type="ECO:0008006" key="3">
    <source>
        <dbReference type="Google" id="ProtNLM"/>
    </source>
</evidence>